<dbReference type="GO" id="GO:0005783">
    <property type="term" value="C:endoplasmic reticulum"/>
    <property type="evidence" value="ECO:0007669"/>
    <property type="project" value="TreeGrafter"/>
</dbReference>
<protein>
    <submittedName>
        <fullName evidence="7">Transmembrane BAX inhibitor motif containing 1</fullName>
    </submittedName>
</protein>
<feature type="transmembrane region" description="Helical" evidence="5">
    <location>
        <begin position="234"/>
        <end position="255"/>
    </location>
</feature>
<reference evidence="7" key="2">
    <citation type="submission" date="2025-09" db="UniProtKB">
        <authorList>
            <consortium name="Ensembl"/>
        </authorList>
    </citation>
    <scope>IDENTIFICATION</scope>
</reference>
<dbReference type="AlphaFoldDB" id="A0A8C6Y115"/>
<evidence type="ECO:0000313" key="7">
    <source>
        <dbReference type="Ensembl" id="ENSNNAP00000022755.1"/>
    </source>
</evidence>
<keyword evidence="8" id="KW-1185">Reference proteome</keyword>
<sequence length="292" mass="32693">MSRPSAPPSYEDRNPLYPPPGGGYPQPPPYSGGYPEPGGFSHPGGYPQPFPPVPTAPMNFGGNSDFHAADWDDKKVRHVFIRKVYSIISLQLLVTVGIIAIFTFVEPVSGFVRRNIAVYYASYAVFLVTYLVLVCCEGPRRRFPWNLILLSVFTLAMGFMTGTIASMHETKAVILAMVITTVITITVTVFSFQTKVDLTTWTGFFCILAIVLLVTSIITTIILVNNYIYWVHMLYSAICAIVFTLFLAYDTQLLLGNKRFSISPEDYVYGAIQIYVDVIYIFLSFLRLGSRR</sequence>
<gene>
    <name evidence="7" type="primary">TMBIM1</name>
</gene>
<feature type="transmembrane region" description="Helical" evidence="5">
    <location>
        <begin position="117"/>
        <end position="135"/>
    </location>
</feature>
<keyword evidence="4 5" id="KW-0472">Membrane</keyword>
<dbReference type="InterPro" id="IPR006214">
    <property type="entry name" value="Bax_inhibitor_1-related"/>
</dbReference>
<dbReference type="Pfam" id="PF01027">
    <property type="entry name" value="Bax1-I"/>
    <property type="match status" value="1"/>
</dbReference>
<feature type="transmembrane region" description="Helical" evidence="5">
    <location>
        <begin position="172"/>
        <end position="192"/>
    </location>
</feature>
<dbReference type="CDD" id="cd10428">
    <property type="entry name" value="LFG_like"/>
    <property type="match status" value="1"/>
</dbReference>
<evidence type="ECO:0000256" key="1">
    <source>
        <dbReference type="ARBA" id="ARBA00004141"/>
    </source>
</evidence>
<reference evidence="7" key="1">
    <citation type="submission" date="2025-08" db="UniProtKB">
        <authorList>
            <consortium name="Ensembl"/>
        </authorList>
    </citation>
    <scope>IDENTIFICATION</scope>
</reference>
<feature type="compositionally biased region" description="Low complexity" evidence="6">
    <location>
        <begin position="31"/>
        <end position="41"/>
    </location>
</feature>
<dbReference type="Proteomes" id="UP000694559">
    <property type="component" value="Unplaced"/>
</dbReference>
<accession>A0A8C6Y115</accession>
<feature type="region of interest" description="Disordered" evidence="6">
    <location>
        <begin position="1"/>
        <end position="41"/>
    </location>
</feature>
<feature type="transmembrane region" description="Helical" evidence="5">
    <location>
        <begin position="147"/>
        <end position="166"/>
    </location>
</feature>
<evidence type="ECO:0000256" key="3">
    <source>
        <dbReference type="ARBA" id="ARBA00022989"/>
    </source>
</evidence>
<dbReference type="GO" id="GO:0005794">
    <property type="term" value="C:Golgi apparatus"/>
    <property type="evidence" value="ECO:0007669"/>
    <property type="project" value="TreeGrafter"/>
</dbReference>
<feature type="transmembrane region" description="Helical" evidence="5">
    <location>
        <begin position="84"/>
        <end position="105"/>
    </location>
</feature>
<dbReference type="GO" id="GO:0016020">
    <property type="term" value="C:membrane"/>
    <property type="evidence" value="ECO:0007669"/>
    <property type="project" value="UniProtKB-SubCell"/>
</dbReference>
<comment type="similarity">
    <text evidence="5">Belongs to the BI1 family.</text>
</comment>
<keyword evidence="2 5" id="KW-0812">Transmembrane</keyword>
<evidence type="ECO:0000256" key="5">
    <source>
        <dbReference type="RuleBase" id="RU004379"/>
    </source>
</evidence>
<dbReference type="Ensembl" id="ENSNNAT00000023849.1">
    <property type="protein sequence ID" value="ENSNNAP00000022755.1"/>
    <property type="gene ID" value="ENSNNAG00000015027.1"/>
</dbReference>
<evidence type="ECO:0000313" key="8">
    <source>
        <dbReference type="Proteomes" id="UP000694559"/>
    </source>
</evidence>
<organism evidence="7 8">
    <name type="scientific">Naja naja</name>
    <name type="common">Indian cobra</name>
    <dbReference type="NCBI Taxonomy" id="35670"/>
    <lineage>
        <taxon>Eukaryota</taxon>
        <taxon>Metazoa</taxon>
        <taxon>Chordata</taxon>
        <taxon>Craniata</taxon>
        <taxon>Vertebrata</taxon>
        <taxon>Euteleostomi</taxon>
        <taxon>Lepidosauria</taxon>
        <taxon>Squamata</taxon>
        <taxon>Bifurcata</taxon>
        <taxon>Unidentata</taxon>
        <taxon>Episquamata</taxon>
        <taxon>Toxicofera</taxon>
        <taxon>Serpentes</taxon>
        <taxon>Colubroidea</taxon>
        <taxon>Elapidae</taxon>
        <taxon>Elapinae</taxon>
        <taxon>Naja</taxon>
    </lineage>
</organism>
<dbReference type="GeneTree" id="ENSGT01050000244890"/>
<dbReference type="OrthoDB" id="7933078at2759"/>
<evidence type="ECO:0000256" key="6">
    <source>
        <dbReference type="SAM" id="MobiDB-lite"/>
    </source>
</evidence>
<comment type="subcellular location">
    <subcellularLocation>
        <location evidence="1">Membrane</location>
        <topology evidence="1">Multi-pass membrane protein</topology>
    </subcellularLocation>
</comment>
<dbReference type="GO" id="GO:2001234">
    <property type="term" value="P:negative regulation of apoptotic signaling pathway"/>
    <property type="evidence" value="ECO:0007669"/>
    <property type="project" value="TreeGrafter"/>
</dbReference>
<feature type="compositionally biased region" description="Pro residues" evidence="6">
    <location>
        <begin position="16"/>
        <end position="30"/>
    </location>
</feature>
<name>A0A8C6Y115_NAJNA</name>
<keyword evidence="3 5" id="KW-1133">Transmembrane helix</keyword>
<dbReference type="PANTHER" id="PTHR23291">
    <property type="entry name" value="BAX INHIBITOR-RELATED"/>
    <property type="match status" value="1"/>
</dbReference>
<feature type="transmembrane region" description="Helical" evidence="5">
    <location>
        <begin position="267"/>
        <end position="286"/>
    </location>
</feature>
<proteinExistence type="inferred from homology"/>
<evidence type="ECO:0000256" key="4">
    <source>
        <dbReference type="ARBA" id="ARBA00023136"/>
    </source>
</evidence>
<feature type="transmembrane region" description="Helical" evidence="5">
    <location>
        <begin position="204"/>
        <end position="228"/>
    </location>
</feature>
<dbReference type="PANTHER" id="PTHR23291:SF35">
    <property type="entry name" value="PROTEIN LIFEGUARD 3"/>
    <property type="match status" value="1"/>
</dbReference>
<evidence type="ECO:0000256" key="2">
    <source>
        <dbReference type="ARBA" id="ARBA00022692"/>
    </source>
</evidence>